<sequence length="954" mass="98129">MKAVTTLLMAALAVAQVIDDIGYGEEIVEYGATSGYGAIECGGHNDCGAGTTTWESSSSSEEYISKLNDDTDAFVTSLAQWISDSTGANFAVDSSFTVHTEGAEWSESCGDLSVHSAFKVLESFIEHPKDAKKNIKEAAPLEWRPSEDCVKQREYLFLDGGAHAEFKVSCGQQLLVEAIAGGGGFYVPTCGGKKQYVGGALASIDIEHEIEISGEVHAGKRLQGNLFRNRQKNSFKVLDDLKETTQACAANGTLKVSGVAGGGWTQKYITTDNRIITSVVGYAESFSIVPENAIDTGDDVSEQGYDYDDEIDDDDDDDTTVVTTSVAPVPTPAATKPLVTGTPAPTTDEPDFDDETPAPTTVSTTVVPTTSVAPTTTTQAPAPTPAVTKPKVTITPAPTTDEPDFDDETPAPTTVSTTVAPTVAPTVTPETTIATTPAPVPTPAATKPKVTITPAPTTDEPDFDDETPAPTTVSTTVVPTTSVAPTPTTQAPAPTPAVTKPKVTITPAPTTDEPDFDDETPAPTDALVVANLTANATDVIVYPSSYETPAPTDALVVANLTANATDVIVAPPTPTDALVVDNSTSKVTTDVIVAPAPTPAATKPAVAGTPAPTTGEPDDEDETPAPTDALVVGNNSTANTTETVVYPIDETPAPTDALVADSANGTNATDVIVVISTPAPTDALVVDNSNATKNTTTDVVVAPAPTPAATKPTVAGTPAPTTDEPDVDDETPAPTHAIVVDSSNSTTNATDVIVSSTPAPTDSLVSPSNATTTTDVVVAPAPTPAVTKPTVASTPAPTTDEPDETPAPTDALLATDASNATAADDATIVASTTALVSLSRHVSKAYLDAGKECAALNPSSVCQSKRLAAKLQTKMQHMDYATIDMTAVYNRSSSTAWRVSMDTTVLGSIAAACVLFYAAVRTVRRRAGYVGIPQANGAAPAQATGGVNWPWYGP</sequence>
<reference evidence="4 5" key="1">
    <citation type="submission" date="2019-03" db="EMBL/GenBank/DDBJ databases">
        <authorList>
            <person name="Gaulin E."/>
            <person name="Dumas B."/>
        </authorList>
    </citation>
    <scope>NUCLEOTIDE SEQUENCE [LARGE SCALE GENOMIC DNA]</scope>
    <source>
        <strain evidence="4">CBS 568.67</strain>
    </source>
</reference>
<protein>
    <submittedName>
        <fullName evidence="4">Aste57867_20932 protein</fullName>
    </submittedName>
</protein>
<feature type="region of interest" description="Disordered" evidence="1">
    <location>
        <begin position="703"/>
        <end position="731"/>
    </location>
</feature>
<dbReference type="OrthoDB" id="167910at2759"/>
<feature type="compositionally biased region" description="Low complexity" evidence="1">
    <location>
        <begin position="784"/>
        <end position="799"/>
    </location>
</feature>
<feature type="region of interest" description="Disordered" evidence="1">
    <location>
        <begin position="294"/>
        <end position="521"/>
    </location>
</feature>
<feature type="compositionally biased region" description="Low complexity" evidence="1">
    <location>
        <begin position="468"/>
        <end position="511"/>
    </location>
</feature>
<feature type="compositionally biased region" description="Low complexity" evidence="1">
    <location>
        <begin position="320"/>
        <end position="347"/>
    </location>
</feature>
<evidence type="ECO:0000256" key="1">
    <source>
        <dbReference type="SAM" id="MobiDB-lite"/>
    </source>
</evidence>
<accession>A0A485LHN2</accession>
<organism evidence="4 5">
    <name type="scientific">Aphanomyces stellatus</name>
    <dbReference type="NCBI Taxonomy" id="120398"/>
    <lineage>
        <taxon>Eukaryota</taxon>
        <taxon>Sar</taxon>
        <taxon>Stramenopiles</taxon>
        <taxon>Oomycota</taxon>
        <taxon>Saprolegniomycetes</taxon>
        <taxon>Saprolegniales</taxon>
        <taxon>Verrucalvaceae</taxon>
        <taxon>Aphanomyces</taxon>
    </lineage>
</organism>
<dbReference type="AlphaFoldDB" id="A0A485LHN2"/>
<feature type="compositionally biased region" description="Acidic residues" evidence="1">
    <location>
        <begin position="296"/>
        <end position="319"/>
    </location>
</feature>
<dbReference type="EMBL" id="CAADRA010006964">
    <property type="protein sequence ID" value="VFT97609.1"/>
    <property type="molecule type" value="Genomic_DNA"/>
</dbReference>
<name>A0A485LHN2_9STRA</name>
<proteinExistence type="predicted"/>
<feature type="chain" id="PRO_5036355614" evidence="2">
    <location>
        <begin position="16"/>
        <end position="954"/>
    </location>
</feature>
<feature type="compositionally biased region" description="Low complexity" evidence="1">
    <location>
        <begin position="357"/>
        <end position="400"/>
    </location>
</feature>
<evidence type="ECO:0000313" key="5">
    <source>
        <dbReference type="Proteomes" id="UP000332933"/>
    </source>
</evidence>
<evidence type="ECO:0000256" key="2">
    <source>
        <dbReference type="SAM" id="SignalP"/>
    </source>
</evidence>
<evidence type="ECO:0000313" key="4">
    <source>
        <dbReference type="EMBL" id="VFT97609.1"/>
    </source>
</evidence>
<evidence type="ECO:0000313" key="3">
    <source>
        <dbReference type="EMBL" id="KAF0687322.1"/>
    </source>
</evidence>
<feature type="compositionally biased region" description="Low complexity" evidence="1">
    <location>
        <begin position="410"/>
        <end position="458"/>
    </location>
</feature>
<keyword evidence="5" id="KW-1185">Reference proteome</keyword>
<feature type="signal peptide" evidence="2">
    <location>
        <begin position="1"/>
        <end position="15"/>
    </location>
</feature>
<dbReference type="Proteomes" id="UP000332933">
    <property type="component" value="Unassembled WGS sequence"/>
</dbReference>
<feature type="compositionally biased region" description="Low complexity" evidence="1">
    <location>
        <begin position="599"/>
        <end position="615"/>
    </location>
</feature>
<reference evidence="3" key="2">
    <citation type="submission" date="2019-06" db="EMBL/GenBank/DDBJ databases">
        <title>Genomics analysis of Aphanomyces spp. identifies a new class of oomycete effector associated with host adaptation.</title>
        <authorList>
            <person name="Gaulin E."/>
        </authorList>
    </citation>
    <scope>NUCLEOTIDE SEQUENCE</scope>
    <source>
        <strain evidence="3">CBS 578.67</strain>
    </source>
</reference>
<keyword evidence="2" id="KW-0732">Signal</keyword>
<gene>
    <name evidence="4" type="primary">Aste57867_20932</name>
    <name evidence="3" type="ORF">As57867_020864</name>
    <name evidence="4" type="ORF">ASTE57867_20932</name>
</gene>
<feature type="region of interest" description="Disordered" evidence="1">
    <location>
        <begin position="599"/>
        <end position="624"/>
    </location>
</feature>
<feature type="compositionally biased region" description="Low complexity" evidence="1">
    <location>
        <begin position="703"/>
        <end position="722"/>
    </location>
</feature>
<dbReference type="EMBL" id="VJMH01006938">
    <property type="protein sequence ID" value="KAF0687322.1"/>
    <property type="molecule type" value="Genomic_DNA"/>
</dbReference>
<feature type="region of interest" description="Disordered" evidence="1">
    <location>
        <begin position="784"/>
        <end position="807"/>
    </location>
</feature>